<protein>
    <submittedName>
        <fullName evidence="2">Uncharacterized protein</fullName>
    </submittedName>
</protein>
<reference evidence="2" key="1">
    <citation type="submission" date="2020-09" db="EMBL/GenBank/DDBJ databases">
        <title>Genome-Enabled Discovery of Anthraquinone Biosynthesis in Senna tora.</title>
        <authorList>
            <person name="Kang S.-H."/>
            <person name="Pandey R.P."/>
            <person name="Lee C.-M."/>
            <person name="Sim J.-S."/>
            <person name="Jeong J.-T."/>
            <person name="Choi B.-S."/>
            <person name="Jung M."/>
            <person name="Ginzburg D."/>
            <person name="Zhao K."/>
            <person name="Won S.Y."/>
            <person name="Oh T.-J."/>
            <person name="Yu Y."/>
            <person name="Kim N.-H."/>
            <person name="Lee O.R."/>
            <person name="Lee T.-H."/>
            <person name="Bashyal P."/>
            <person name="Kim T.-S."/>
            <person name="Lee W.-H."/>
            <person name="Kawkins C."/>
            <person name="Kim C.-K."/>
            <person name="Kim J.S."/>
            <person name="Ahn B.O."/>
            <person name="Rhee S.Y."/>
            <person name="Sohng J.K."/>
        </authorList>
    </citation>
    <scope>NUCLEOTIDE SEQUENCE</scope>
    <source>
        <tissue evidence="2">Leaf</tissue>
    </source>
</reference>
<evidence type="ECO:0000313" key="2">
    <source>
        <dbReference type="EMBL" id="KAF7835096.1"/>
    </source>
</evidence>
<accession>A0A835CAR8</accession>
<dbReference type="EMBL" id="JAAIUW010000004">
    <property type="protein sequence ID" value="KAF7835096.1"/>
    <property type="molecule type" value="Genomic_DNA"/>
</dbReference>
<proteinExistence type="predicted"/>
<comment type="caution">
    <text evidence="2">The sequence shown here is derived from an EMBL/GenBank/DDBJ whole genome shotgun (WGS) entry which is preliminary data.</text>
</comment>
<organism evidence="2 3">
    <name type="scientific">Senna tora</name>
    <dbReference type="NCBI Taxonomy" id="362788"/>
    <lineage>
        <taxon>Eukaryota</taxon>
        <taxon>Viridiplantae</taxon>
        <taxon>Streptophyta</taxon>
        <taxon>Embryophyta</taxon>
        <taxon>Tracheophyta</taxon>
        <taxon>Spermatophyta</taxon>
        <taxon>Magnoliopsida</taxon>
        <taxon>eudicotyledons</taxon>
        <taxon>Gunneridae</taxon>
        <taxon>Pentapetalae</taxon>
        <taxon>rosids</taxon>
        <taxon>fabids</taxon>
        <taxon>Fabales</taxon>
        <taxon>Fabaceae</taxon>
        <taxon>Caesalpinioideae</taxon>
        <taxon>Cassia clade</taxon>
        <taxon>Senna</taxon>
    </lineage>
</organism>
<name>A0A835CAR8_9FABA</name>
<dbReference type="Proteomes" id="UP000634136">
    <property type="component" value="Unassembled WGS sequence"/>
</dbReference>
<gene>
    <name evidence="2" type="ORF">G2W53_009955</name>
</gene>
<evidence type="ECO:0000313" key="3">
    <source>
        <dbReference type="Proteomes" id="UP000634136"/>
    </source>
</evidence>
<feature type="region of interest" description="Disordered" evidence="1">
    <location>
        <begin position="1"/>
        <end position="40"/>
    </location>
</feature>
<sequence>MIHAPPTPRRLQSEHQNHSRSQIQRESTCLTHLRNKAFAS</sequence>
<dbReference type="AlphaFoldDB" id="A0A835CAR8"/>
<evidence type="ECO:0000256" key="1">
    <source>
        <dbReference type="SAM" id="MobiDB-lite"/>
    </source>
</evidence>
<keyword evidence="3" id="KW-1185">Reference proteome</keyword>
<feature type="compositionally biased region" description="Polar residues" evidence="1">
    <location>
        <begin position="19"/>
        <end position="30"/>
    </location>
</feature>